<dbReference type="AlphaFoldDB" id="A0A1G7DBG2"/>
<evidence type="ECO:0000313" key="2">
    <source>
        <dbReference type="Proteomes" id="UP000198949"/>
    </source>
</evidence>
<reference evidence="2" key="1">
    <citation type="submission" date="2016-10" db="EMBL/GenBank/DDBJ databases">
        <authorList>
            <person name="Varghese N."/>
            <person name="Submissions S."/>
        </authorList>
    </citation>
    <scope>NUCLEOTIDE SEQUENCE [LARGE SCALE GENOMIC DNA]</scope>
    <source>
        <strain evidence="2">CGMCC 4.3516</strain>
    </source>
</reference>
<dbReference type="STRING" id="58114.SAMN05216270_1241"/>
<dbReference type="EMBL" id="FNAD01000024">
    <property type="protein sequence ID" value="SDE48839.1"/>
    <property type="molecule type" value="Genomic_DNA"/>
</dbReference>
<proteinExistence type="predicted"/>
<organism evidence="1 2">
    <name type="scientific">Glycomyces harbinensis</name>
    <dbReference type="NCBI Taxonomy" id="58114"/>
    <lineage>
        <taxon>Bacteria</taxon>
        <taxon>Bacillati</taxon>
        <taxon>Actinomycetota</taxon>
        <taxon>Actinomycetes</taxon>
        <taxon>Glycomycetales</taxon>
        <taxon>Glycomycetaceae</taxon>
        <taxon>Glycomyces</taxon>
    </lineage>
</organism>
<evidence type="ECO:0000313" key="1">
    <source>
        <dbReference type="EMBL" id="SDE48839.1"/>
    </source>
</evidence>
<keyword evidence="2" id="KW-1185">Reference proteome</keyword>
<gene>
    <name evidence="1" type="ORF">SAMN05216270_1241</name>
</gene>
<sequence length="67" mass="7709">MPPGKRPCLPGGIRVCFLIYRFQRWLVPPWQAQSWTRAPLAAEAPATSRHNPDCAFVIEPFAFTFHR</sequence>
<protein>
    <submittedName>
        <fullName evidence="1">Uncharacterized protein</fullName>
    </submittedName>
</protein>
<dbReference type="Proteomes" id="UP000198949">
    <property type="component" value="Unassembled WGS sequence"/>
</dbReference>
<name>A0A1G7DBG2_9ACTN</name>
<accession>A0A1G7DBG2</accession>